<keyword evidence="1" id="KW-0812">Transmembrane</keyword>
<dbReference type="RefSeq" id="WP_284191658.1">
    <property type="nucleotide sequence ID" value="NZ_BSPW01000024.1"/>
</dbReference>
<keyword evidence="1" id="KW-1133">Transmembrane helix</keyword>
<evidence type="ECO:0008006" key="4">
    <source>
        <dbReference type="Google" id="ProtNLM"/>
    </source>
</evidence>
<dbReference type="EMBL" id="BSPW01000024">
    <property type="protein sequence ID" value="GLT17766.1"/>
    <property type="molecule type" value="Genomic_DNA"/>
</dbReference>
<evidence type="ECO:0000313" key="3">
    <source>
        <dbReference type="Proteomes" id="UP001157138"/>
    </source>
</evidence>
<comment type="caution">
    <text evidence="2">The sequence shown here is derived from an EMBL/GenBank/DDBJ whole genome shotgun (WGS) entry which is preliminary data.</text>
</comment>
<accession>A0ABQ6EXH0</accession>
<dbReference type="Proteomes" id="UP001157138">
    <property type="component" value="Unassembled WGS sequence"/>
</dbReference>
<feature type="transmembrane region" description="Helical" evidence="1">
    <location>
        <begin position="46"/>
        <end position="67"/>
    </location>
</feature>
<keyword evidence="1" id="KW-0472">Membrane</keyword>
<feature type="transmembrane region" description="Helical" evidence="1">
    <location>
        <begin position="79"/>
        <end position="97"/>
    </location>
</feature>
<gene>
    <name evidence="2" type="ORF">GCM10007938_15440</name>
</gene>
<keyword evidence="3" id="KW-1185">Reference proteome</keyword>
<protein>
    <recommendedName>
        <fullName evidence="4">DUF2645 family protein</fullName>
    </recommendedName>
</protein>
<reference evidence="3" key="1">
    <citation type="journal article" date="2019" name="Int. J. Syst. Evol. Microbiol.">
        <title>The Global Catalogue of Microorganisms (GCM) 10K type strain sequencing project: providing services to taxonomists for standard genome sequencing and annotation.</title>
        <authorList>
            <consortium name="The Broad Institute Genomics Platform"/>
            <consortium name="The Broad Institute Genome Sequencing Center for Infectious Disease"/>
            <person name="Wu L."/>
            <person name="Ma J."/>
        </authorList>
    </citation>
    <scope>NUCLEOTIDE SEQUENCE [LARGE SCALE GENOMIC DNA]</scope>
    <source>
        <strain evidence="3">NBRC 108723</strain>
    </source>
</reference>
<evidence type="ECO:0000313" key="2">
    <source>
        <dbReference type="EMBL" id="GLT17766.1"/>
    </source>
</evidence>
<evidence type="ECO:0000256" key="1">
    <source>
        <dbReference type="SAM" id="Phobius"/>
    </source>
</evidence>
<organism evidence="2 3">
    <name type="scientific">Vibrio zhanjiangensis</name>
    <dbReference type="NCBI Taxonomy" id="1046128"/>
    <lineage>
        <taxon>Bacteria</taxon>
        <taxon>Pseudomonadati</taxon>
        <taxon>Pseudomonadota</taxon>
        <taxon>Gammaproteobacteria</taxon>
        <taxon>Vibrionales</taxon>
        <taxon>Vibrionaceae</taxon>
        <taxon>Vibrio</taxon>
    </lineage>
</organism>
<name>A0ABQ6EXH0_9VIBR</name>
<feature type="transmembrane region" description="Helical" evidence="1">
    <location>
        <begin position="7"/>
        <end position="26"/>
    </location>
</feature>
<proteinExistence type="predicted"/>
<sequence length="99" mass="11820">MVHRYTLLFIPLIWFLYLWLTIAFGFELHINGLFYDSFPHPEDPPSIGLLPSSLIPFLMFIGTPIMFFIGSIYTVCKKLWWWFAAYMILGFGFWVYLRI</sequence>